<sequence length="190" mass="20540">MDLSDNHLSGTIWPELGNLKDLILLDLSGNNLSGTIPVELSGMKSLENLDLSHNNLTGTIPTSLTGLNFLSSFSVVYNDLHDLIPLGGQFLTFLSTCFEGNRGLCGEHFSTCSDQRSPSLELGNSIRRKKNKSVILGIAIGIVSGAVLILAVAYIFVDQFWNAVLVFPSTRFEGDGGPCGEHFQLSKPTR</sequence>
<dbReference type="PROSITE" id="PS51450">
    <property type="entry name" value="LRR"/>
    <property type="match status" value="1"/>
</dbReference>
<dbReference type="InterPro" id="IPR032675">
    <property type="entry name" value="LRR_dom_sf"/>
</dbReference>
<evidence type="ECO:0000256" key="9">
    <source>
        <dbReference type="SAM" id="Phobius"/>
    </source>
</evidence>
<dbReference type="Pfam" id="PF13855">
    <property type="entry name" value="LRR_8"/>
    <property type="match status" value="1"/>
</dbReference>
<evidence type="ECO:0000256" key="3">
    <source>
        <dbReference type="ARBA" id="ARBA00022614"/>
    </source>
</evidence>
<dbReference type="PRINTS" id="PR00019">
    <property type="entry name" value="LEURICHRPT"/>
</dbReference>
<dbReference type="EMBL" id="JAUJYO010000011">
    <property type="protein sequence ID" value="KAK1304452.1"/>
    <property type="molecule type" value="Genomic_DNA"/>
</dbReference>
<keyword evidence="11" id="KW-1185">Reference proteome</keyword>
<evidence type="ECO:0000256" key="7">
    <source>
        <dbReference type="ARBA" id="ARBA00023136"/>
    </source>
</evidence>
<evidence type="ECO:0000256" key="2">
    <source>
        <dbReference type="ARBA" id="ARBA00009592"/>
    </source>
</evidence>
<dbReference type="Gene3D" id="3.80.10.10">
    <property type="entry name" value="Ribonuclease Inhibitor"/>
    <property type="match status" value="1"/>
</dbReference>
<keyword evidence="3" id="KW-0433">Leucine-rich repeat</keyword>
<keyword evidence="5" id="KW-0677">Repeat</keyword>
<dbReference type="AlphaFoldDB" id="A0AAV9DTB0"/>
<dbReference type="SUPFAM" id="SSF52058">
    <property type="entry name" value="L domain-like"/>
    <property type="match status" value="1"/>
</dbReference>
<reference evidence="10" key="2">
    <citation type="submission" date="2023-06" db="EMBL/GenBank/DDBJ databases">
        <authorList>
            <person name="Ma L."/>
            <person name="Liu K.-W."/>
            <person name="Li Z."/>
            <person name="Hsiao Y.-Y."/>
            <person name="Qi Y."/>
            <person name="Fu T."/>
            <person name="Tang G."/>
            <person name="Zhang D."/>
            <person name="Sun W.-H."/>
            <person name="Liu D.-K."/>
            <person name="Li Y."/>
            <person name="Chen G.-Z."/>
            <person name="Liu X.-D."/>
            <person name="Liao X.-Y."/>
            <person name="Jiang Y.-T."/>
            <person name="Yu X."/>
            <person name="Hao Y."/>
            <person name="Huang J."/>
            <person name="Zhao X.-W."/>
            <person name="Ke S."/>
            <person name="Chen Y.-Y."/>
            <person name="Wu W.-L."/>
            <person name="Hsu J.-L."/>
            <person name="Lin Y.-F."/>
            <person name="Huang M.-D."/>
            <person name="Li C.-Y."/>
            <person name="Huang L."/>
            <person name="Wang Z.-W."/>
            <person name="Zhao X."/>
            <person name="Zhong W.-Y."/>
            <person name="Peng D.-H."/>
            <person name="Ahmad S."/>
            <person name="Lan S."/>
            <person name="Zhang J.-S."/>
            <person name="Tsai W.-C."/>
            <person name="Van De Peer Y."/>
            <person name="Liu Z.-J."/>
        </authorList>
    </citation>
    <scope>NUCLEOTIDE SEQUENCE</scope>
    <source>
        <strain evidence="10">CP</strain>
        <tissue evidence="10">Leaves</tissue>
    </source>
</reference>
<protein>
    <submittedName>
        <fullName evidence="10">Uncharacterized protein</fullName>
    </submittedName>
</protein>
<dbReference type="PANTHER" id="PTHR48062">
    <property type="entry name" value="RECEPTOR-LIKE PROTEIN 14"/>
    <property type="match status" value="1"/>
</dbReference>
<dbReference type="FunFam" id="3.80.10.10:FF:000111">
    <property type="entry name" value="LRR receptor-like serine/threonine-protein kinase ERECTA"/>
    <property type="match status" value="1"/>
</dbReference>
<feature type="transmembrane region" description="Helical" evidence="9">
    <location>
        <begin position="134"/>
        <end position="157"/>
    </location>
</feature>
<name>A0AAV9DTB0_ACOCL</name>
<keyword evidence="8" id="KW-0325">Glycoprotein</keyword>
<comment type="similarity">
    <text evidence="2">Belongs to the RLP family.</text>
</comment>
<organism evidence="10 11">
    <name type="scientific">Acorus calamus</name>
    <name type="common">Sweet flag</name>
    <dbReference type="NCBI Taxonomy" id="4465"/>
    <lineage>
        <taxon>Eukaryota</taxon>
        <taxon>Viridiplantae</taxon>
        <taxon>Streptophyta</taxon>
        <taxon>Embryophyta</taxon>
        <taxon>Tracheophyta</taxon>
        <taxon>Spermatophyta</taxon>
        <taxon>Magnoliopsida</taxon>
        <taxon>Liliopsida</taxon>
        <taxon>Acoraceae</taxon>
        <taxon>Acorus</taxon>
    </lineage>
</organism>
<evidence type="ECO:0000256" key="1">
    <source>
        <dbReference type="ARBA" id="ARBA00004167"/>
    </source>
</evidence>
<accession>A0AAV9DTB0</accession>
<proteinExistence type="inferred from homology"/>
<evidence type="ECO:0000313" key="10">
    <source>
        <dbReference type="EMBL" id="KAK1304452.1"/>
    </source>
</evidence>
<evidence type="ECO:0000313" key="11">
    <source>
        <dbReference type="Proteomes" id="UP001180020"/>
    </source>
</evidence>
<keyword evidence="4 9" id="KW-0812">Transmembrane</keyword>
<dbReference type="Proteomes" id="UP001180020">
    <property type="component" value="Unassembled WGS sequence"/>
</dbReference>
<reference evidence="10" key="1">
    <citation type="journal article" date="2023" name="Nat. Commun.">
        <title>Diploid and tetraploid genomes of Acorus and the evolution of monocots.</title>
        <authorList>
            <person name="Ma L."/>
            <person name="Liu K.W."/>
            <person name="Li Z."/>
            <person name="Hsiao Y.Y."/>
            <person name="Qi Y."/>
            <person name="Fu T."/>
            <person name="Tang G.D."/>
            <person name="Zhang D."/>
            <person name="Sun W.H."/>
            <person name="Liu D.K."/>
            <person name="Li Y."/>
            <person name="Chen G.Z."/>
            <person name="Liu X.D."/>
            <person name="Liao X.Y."/>
            <person name="Jiang Y.T."/>
            <person name="Yu X."/>
            <person name="Hao Y."/>
            <person name="Huang J."/>
            <person name="Zhao X.W."/>
            <person name="Ke S."/>
            <person name="Chen Y.Y."/>
            <person name="Wu W.L."/>
            <person name="Hsu J.L."/>
            <person name="Lin Y.F."/>
            <person name="Huang M.D."/>
            <person name="Li C.Y."/>
            <person name="Huang L."/>
            <person name="Wang Z.W."/>
            <person name="Zhao X."/>
            <person name="Zhong W.Y."/>
            <person name="Peng D.H."/>
            <person name="Ahmad S."/>
            <person name="Lan S."/>
            <person name="Zhang J.S."/>
            <person name="Tsai W.C."/>
            <person name="Van de Peer Y."/>
            <person name="Liu Z.J."/>
        </authorList>
    </citation>
    <scope>NUCLEOTIDE SEQUENCE</scope>
    <source>
        <strain evidence="10">CP</strain>
    </source>
</reference>
<dbReference type="InterPro" id="IPR051502">
    <property type="entry name" value="RLP_Defense_Trigger"/>
</dbReference>
<evidence type="ECO:0000256" key="8">
    <source>
        <dbReference type="ARBA" id="ARBA00023180"/>
    </source>
</evidence>
<comment type="subcellular location">
    <subcellularLocation>
        <location evidence="1">Membrane</location>
        <topology evidence="1">Single-pass membrane protein</topology>
    </subcellularLocation>
</comment>
<keyword evidence="6 9" id="KW-1133">Transmembrane helix</keyword>
<dbReference type="PANTHER" id="PTHR48062:SF59">
    <property type="entry name" value="LEUCINE-RICH REPEAT-CONTAINING N-TERMINAL PLANT-TYPE DOMAIN-CONTAINING PROTEIN"/>
    <property type="match status" value="1"/>
</dbReference>
<comment type="caution">
    <text evidence="10">The sequence shown here is derived from an EMBL/GenBank/DDBJ whole genome shotgun (WGS) entry which is preliminary data.</text>
</comment>
<evidence type="ECO:0000256" key="6">
    <source>
        <dbReference type="ARBA" id="ARBA00022989"/>
    </source>
</evidence>
<dbReference type="InterPro" id="IPR001611">
    <property type="entry name" value="Leu-rich_rpt"/>
</dbReference>
<keyword evidence="7 9" id="KW-0472">Membrane</keyword>
<dbReference type="GO" id="GO:0016020">
    <property type="term" value="C:membrane"/>
    <property type="evidence" value="ECO:0007669"/>
    <property type="project" value="UniProtKB-SubCell"/>
</dbReference>
<evidence type="ECO:0000256" key="5">
    <source>
        <dbReference type="ARBA" id="ARBA00022737"/>
    </source>
</evidence>
<evidence type="ECO:0000256" key="4">
    <source>
        <dbReference type="ARBA" id="ARBA00022692"/>
    </source>
</evidence>
<gene>
    <name evidence="10" type="ORF">QJS10_CPB11g02263</name>
</gene>